<name>A0A023ZUB0_9CAUD</name>
<dbReference type="RefSeq" id="YP_009036003.1">
    <property type="nucleotide sequence ID" value="NC_024210.1"/>
</dbReference>
<feature type="region of interest" description="Disordered" evidence="1">
    <location>
        <begin position="1"/>
        <end position="20"/>
    </location>
</feature>
<gene>
    <name evidence="2" type="primary">e41c_0004</name>
</gene>
<protein>
    <submittedName>
        <fullName evidence="2">Putative HNH endonuclease</fullName>
    </submittedName>
</protein>
<keyword evidence="2" id="KW-0255">Endonuclease</keyword>
<dbReference type="KEGG" id="vg:19525640"/>
<sequence length="80" mass="9173">MCNKVRKHEEYEKTSNNTSGFTGVTFNKSKGKWQCQAQIDGKYKYLGLFDDLDQAISARKRFNIDNGFHENHGKTLKANA</sequence>
<evidence type="ECO:0000313" key="3">
    <source>
        <dbReference type="Proteomes" id="UP000024438"/>
    </source>
</evidence>
<keyword evidence="2" id="KW-0378">Hydrolase</keyword>
<keyword evidence="2" id="KW-0540">Nuclease</keyword>
<dbReference type="InterPro" id="IPR016177">
    <property type="entry name" value="DNA-bd_dom_sf"/>
</dbReference>
<dbReference type="EMBL" id="KJ668713">
    <property type="protein sequence ID" value="AHY83154.1"/>
    <property type="molecule type" value="Genomic_DNA"/>
</dbReference>
<dbReference type="Proteomes" id="UP000024438">
    <property type="component" value="Segment"/>
</dbReference>
<evidence type="ECO:0000256" key="1">
    <source>
        <dbReference type="SAM" id="MobiDB-lite"/>
    </source>
</evidence>
<organism evidence="2 3">
    <name type="scientific">Escherichia phage e4/1c</name>
    <dbReference type="NCBI Taxonomy" id="1495286"/>
    <lineage>
        <taxon>Viruses</taxon>
        <taxon>Duplodnaviria</taxon>
        <taxon>Heunggongvirae</taxon>
        <taxon>Uroviricota</taxon>
        <taxon>Caudoviricetes</taxon>
        <taxon>Drexlerviridae</taxon>
        <taxon>Rogunavirinae</taxon>
        <taxon>Rogunavirus</taxon>
        <taxon>Rogunavirus E41c</taxon>
    </lineage>
</organism>
<dbReference type="GO" id="GO:0004519">
    <property type="term" value="F:endonuclease activity"/>
    <property type="evidence" value="ECO:0007669"/>
    <property type="project" value="UniProtKB-KW"/>
</dbReference>
<proteinExistence type="predicted"/>
<evidence type="ECO:0000313" key="2">
    <source>
        <dbReference type="EMBL" id="AHY83154.1"/>
    </source>
</evidence>
<reference evidence="2 3" key="1">
    <citation type="submission" date="2014-04" db="EMBL/GenBank/DDBJ databases">
        <title>Complete genome sequence of e4/1c, an Escherichia coli O157:H7-specific phage with proven potential as a biocontrol agent.</title>
        <authorList>
            <person name="McAuliffe O."/>
            <person name="Coffey B."/>
            <person name="Casey A."/>
            <person name="O'Sullivan O."/>
            <person name="Coffey A."/>
            <person name="Ross P."/>
        </authorList>
    </citation>
    <scope>NUCLEOTIDE SEQUENCE [LARGE SCALE GENOMIC DNA]</scope>
</reference>
<dbReference type="GO" id="GO:0003677">
    <property type="term" value="F:DNA binding"/>
    <property type="evidence" value="ECO:0007669"/>
    <property type="project" value="InterPro"/>
</dbReference>
<dbReference type="SUPFAM" id="SSF54171">
    <property type="entry name" value="DNA-binding domain"/>
    <property type="match status" value="1"/>
</dbReference>
<keyword evidence="3" id="KW-1185">Reference proteome</keyword>
<accession>A0A023ZUB0</accession>
<dbReference type="OrthoDB" id="21336at10239"/>